<feature type="signal peptide" evidence="3">
    <location>
        <begin position="1"/>
        <end position="25"/>
    </location>
</feature>
<evidence type="ECO:0000313" key="4">
    <source>
        <dbReference type="EMBL" id="MCK8676607.1"/>
    </source>
</evidence>
<gene>
    <name evidence="4" type="ORF">M1O15_04180</name>
</gene>
<accession>A0ABT0I5L5</accession>
<keyword evidence="2" id="KW-0472">Membrane</keyword>
<evidence type="ECO:0008006" key="6">
    <source>
        <dbReference type="Google" id="ProtNLM"/>
    </source>
</evidence>
<evidence type="ECO:0000256" key="2">
    <source>
        <dbReference type="SAM" id="Phobius"/>
    </source>
</evidence>
<feature type="transmembrane region" description="Helical" evidence="2">
    <location>
        <begin position="247"/>
        <end position="269"/>
    </location>
</feature>
<keyword evidence="5" id="KW-1185">Reference proteome</keyword>
<feature type="compositionally biased region" description="Basic and acidic residues" evidence="1">
    <location>
        <begin position="46"/>
        <end position="55"/>
    </location>
</feature>
<sequence length="276" mass="28629">MRLRTAPAVGVTAAVLALGAAGAAAAPGQAAGLGETGRTGPGAHSARVEPDRGPGPDRGAFEAALPGRQPTCGDPAARDFPIRTRVLGGPAAYQPGGGFHRWSVELTNTTAQACGNIHPVIVFTDRSRTLRPAQVQLEFYEEDGGGRHYPATVETTDRHELVGVLDDSADGFPGYTVPPGRTVTVPVRLAFTSDAGPDAVTVNAAIVQRRGDDGDWVGTSPDYRFTLHDGGRTGERAEELPRTGRDVLILAGAAAGAFTLGAGMVALAARLRHRRS</sequence>
<evidence type="ECO:0000256" key="3">
    <source>
        <dbReference type="SAM" id="SignalP"/>
    </source>
</evidence>
<evidence type="ECO:0000313" key="5">
    <source>
        <dbReference type="Proteomes" id="UP001522868"/>
    </source>
</evidence>
<name>A0ABT0I5L5_9ACTN</name>
<keyword evidence="2" id="KW-0812">Transmembrane</keyword>
<comment type="caution">
    <text evidence="4">The sequence shown here is derived from an EMBL/GenBank/DDBJ whole genome shotgun (WGS) entry which is preliminary data.</text>
</comment>
<dbReference type="RefSeq" id="WP_248631797.1">
    <property type="nucleotide sequence ID" value="NZ_JALPTH010000003.1"/>
</dbReference>
<evidence type="ECO:0000256" key="1">
    <source>
        <dbReference type="SAM" id="MobiDB-lite"/>
    </source>
</evidence>
<feature type="chain" id="PRO_5045877602" description="Gram-positive cocci surface proteins LPxTG domain-containing protein" evidence="3">
    <location>
        <begin position="26"/>
        <end position="276"/>
    </location>
</feature>
<feature type="region of interest" description="Disordered" evidence="1">
    <location>
        <begin position="30"/>
        <end position="76"/>
    </location>
</feature>
<reference evidence="4 5" key="1">
    <citation type="submission" date="2022-04" db="EMBL/GenBank/DDBJ databases">
        <title>Streptomyces sp. nov. LCR6-01 isolated from Lichen of Dirinaria sp.</title>
        <authorList>
            <person name="Kanchanasin P."/>
            <person name="Tanasupawat S."/>
            <person name="Phongsopitanun W."/>
        </authorList>
    </citation>
    <scope>NUCLEOTIDE SEQUENCE [LARGE SCALE GENOMIC DNA]</scope>
    <source>
        <strain evidence="4 5">LCR6-01</strain>
    </source>
</reference>
<dbReference type="EMBL" id="JALPTH010000003">
    <property type="protein sequence ID" value="MCK8676607.1"/>
    <property type="molecule type" value="Genomic_DNA"/>
</dbReference>
<keyword evidence="2" id="KW-1133">Transmembrane helix</keyword>
<dbReference type="Proteomes" id="UP001522868">
    <property type="component" value="Unassembled WGS sequence"/>
</dbReference>
<protein>
    <recommendedName>
        <fullName evidence="6">Gram-positive cocci surface proteins LPxTG domain-containing protein</fullName>
    </recommendedName>
</protein>
<organism evidence="4 5">
    <name type="scientific">Streptomyces lichenis</name>
    <dbReference type="NCBI Taxonomy" id="2306967"/>
    <lineage>
        <taxon>Bacteria</taxon>
        <taxon>Bacillati</taxon>
        <taxon>Actinomycetota</taxon>
        <taxon>Actinomycetes</taxon>
        <taxon>Kitasatosporales</taxon>
        <taxon>Streptomycetaceae</taxon>
        <taxon>Streptomyces</taxon>
    </lineage>
</organism>
<proteinExistence type="predicted"/>
<keyword evidence="3" id="KW-0732">Signal</keyword>